<dbReference type="PANTHER" id="PTHR43477">
    <property type="entry name" value="DIHYDROANTICAPSIN 7-DEHYDROGENASE"/>
    <property type="match status" value="1"/>
</dbReference>
<evidence type="ECO:0000256" key="1">
    <source>
        <dbReference type="ARBA" id="ARBA00006484"/>
    </source>
</evidence>
<dbReference type="InterPro" id="IPR020904">
    <property type="entry name" value="Sc_DH/Rdtase_CS"/>
</dbReference>
<dbReference type="InterPro" id="IPR002347">
    <property type="entry name" value="SDR_fam"/>
</dbReference>
<comment type="caution">
    <text evidence="3">The sequence shown here is derived from an EMBL/GenBank/DDBJ whole genome shotgun (WGS) entry which is preliminary data.</text>
</comment>
<dbReference type="GO" id="GO:0016491">
    <property type="term" value="F:oxidoreductase activity"/>
    <property type="evidence" value="ECO:0007669"/>
    <property type="project" value="UniProtKB-KW"/>
</dbReference>
<dbReference type="FunFam" id="3.40.50.720:FF:000084">
    <property type="entry name" value="Short-chain dehydrogenase reductase"/>
    <property type="match status" value="1"/>
</dbReference>
<dbReference type="PRINTS" id="PR00080">
    <property type="entry name" value="SDRFAMILY"/>
</dbReference>
<dbReference type="OrthoDB" id="9803333at2"/>
<dbReference type="Proteomes" id="UP000182152">
    <property type="component" value="Unassembled WGS sequence"/>
</dbReference>
<dbReference type="RefSeq" id="WP_071856246.1">
    <property type="nucleotide sequence ID" value="NZ_JXLB01000030.1"/>
</dbReference>
<dbReference type="GO" id="GO:0008206">
    <property type="term" value="P:bile acid metabolic process"/>
    <property type="evidence" value="ECO:0007669"/>
    <property type="project" value="UniProtKB-ARBA"/>
</dbReference>
<gene>
    <name evidence="3" type="ORF">RV14_GL001479</name>
</gene>
<dbReference type="InterPro" id="IPR051122">
    <property type="entry name" value="SDR_DHRS6-like"/>
</dbReference>
<dbReference type="SUPFAM" id="SSF51735">
    <property type="entry name" value="NAD(P)-binding Rossmann-fold domains"/>
    <property type="match status" value="1"/>
</dbReference>
<dbReference type="Pfam" id="PF13561">
    <property type="entry name" value="adh_short_C2"/>
    <property type="match status" value="1"/>
</dbReference>
<keyword evidence="2" id="KW-0560">Oxidoreductase</keyword>
<protein>
    <submittedName>
        <fullName evidence="3">3-oxoacyl-ACP reductase</fullName>
    </submittedName>
</protein>
<comment type="similarity">
    <text evidence="1">Belongs to the short-chain dehydrogenases/reductases (SDR) family.</text>
</comment>
<proteinExistence type="inferred from homology"/>
<name>A0A1L8W9Y7_9ENTE</name>
<dbReference type="STRING" id="150033.RV14_GL001479"/>
<evidence type="ECO:0000313" key="4">
    <source>
        <dbReference type="Proteomes" id="UP000182152"/>
    </source>
</evidence>
<dbReference type="PROSITE" id="PS00061">
    <property type="entry name" value="ADH_SHORT"/>
    <property type="match status" value="1"/>
</dbReference>
<dbReference type="NCBIfam" id="NF005118">
    <property type="entry name" value="PRK06550.1"/>
    <property type="match status" value="1"/>
</dbReference>
<keyword evidence="4" id="KW-1185">Reference proteome</keyword>
<dbReference type="Gene3D" id="3.40.50.720">
    <property type="entry name" value="NAD(P)-binding Rossmann-like Domain"/>
    <property type="match status" value="1"/>
</dbReference>
<reference evidence="3 4" key="1">
    <citation type="submission" date="2014-12" db="EMBL/GenBank/DDBJ databases">
        <title>Draft genome sequences of 29 type strains of Enterococci.</title>
        <authorList>
            <person name="Zhong Z."/>
            <person name="Sun Z."/>
            <person name="Liu W."/>
            <person name="Zhang W."/>
            <person name="Zhang H."/>
        </authorList>
    </citation>
    <scope>NUCLEOTIDE SEQUENCE [LARGE SCALE GENOMIC DNA]</scope>
    <source>
        <strain evidence="3 4">DSM 15687</strain>
    </source>
</reference>
<accession>A0A1L8W9Y7</accession>
<dbReference type="InterPro" id="IPR036291">
    <property type="entry name" value="NAD(P)-bd_dom_sf"/>
</dbReference>
<evidence type="ECO:0000256" key="2">
    <source>
        <dbReference type="ARBA" id="ARBA00023002"/>
    </source>
</evidence>
<dbReference type="PANTHER" id="PTHR43477:SF1">
    <property type="entry name" value="DIHYDROANTICAPSIN 7-DEHYDROGENASE"/>
    <property type="match status" value="1"/>
</dbReference>
<evidence type="ECO:0000313" key="3">
    <source>
        <dbReference type="EMBL" id="OJG77845.1"/>
    </source>
</evidence>
<sequence>MKNRYRDLIEQVVFVTGAASGIGQAQAKAFLEQGAFVFGFDQQLGKMEEMSVQYSETFAYFLGNITEKKLVMKAIEQCHHKFGSITVLLNTAGILDDYHPLLETEEALWDQIFNSNVKSMYQLTRLVLPEMLEQKSGTIINMASIAGIVAGGGGIAYTSAKHAIIGFTKQLALDYAAQGIRVKGIAPGAIQTPMNAADFAGKGEMAEWVANETPVKRWAQPEEVAELTLFLATPQASYIQGAIVPIDGGWLLK</sequence>
<dbReference type="AlphaFoldDB" id="A0A1L8W9Y7"/>
<organism evidence="3 4">
    <name type="scientific">Enterococcus ratti</name>
    <dbReference type="NCBI Taxonomy" id="150033"/>
    <lineage>
        <taxon>Bacteria</taxon>
        <taxon>Bacillati</taxon>
        <taxon>Bacillota</taxon>
        <taxon>Bacilli</taxon>
        <taxon>Lactobacillales</taxon>
        <taxon>Enterococcaceae</taxon>
        <taxon>Enterococcus</taxon>
    </lineage>
</organism>
<dbReference type="CDD" id="cd05233">
    <property type="entry name" value="SDR_c"/>
    <property type="match status" value="1"/>
</dbReference>
<dbReference type="EMBL" id="JXLB01000030">
    <property type="protein sequence ID" value="OJG77845.1"/>
    <property type="molecule type" value="Genomic_DNA"/>
</dbReference>
<dbReference type="PRINTS" id="PR00081">
    <property type="entry name" value="GDHRDH"/>
</dbReference>